<dbReference type="AlphaFoldDB" id="A0A512C1I0"/>
<name>A0A512C1I0_9HYPH</name>
<comment type="caution">
    <text evidence="1">The sequence shown here is derived from an EMBL/GenBank/DDBJ whole genome shotgun (WGS) entry which is preliminary data.</text>
</comment>
<reference evidence="1 2" key="1">
    <citation type="submission" date="2019-07" db="EMBL/GenBank/DDBJ databases">
        <title>Whole genome shotgun sequence of Microvirga aerophila NBRC 106136.</title>
        <authorList>
            <person name="Hosoyama A."/>
            <person name="Uohara A."/>
            <person name="Ohji S."/>
            <person name="Ichikawa N."/>
        </authorList>
    </citation>
    <scope>NUCLEOTIDE SEQUENCE [LARGE SCALE GENOMIC DNA]</scope>
    <source>
        <strain evidence="1 2">NBRC 106136</strain>
    </source>
</reference>
<organism evidence="1 2">
    <name type="scientific">Microvirga aerophila</name>
    <dbReference type="NCBI Taxonomy" id="670291"/>
    <lineage>
        <taxon>Bacteria</taxon>
        <taxon>Pseudomonadati</taxon>
        <taxon>Pseudomonadota</taxon>
        <taxon>Alphaproteobacteria</taxon>
        <taxon>Hyphomicrobiales</taxon>
        <taxon>Methylobacteriaceae</taxon>
        <taxon>Microvirga</taxon>
    </lineage>
</organism>
<sequence>MSLVVTALLPRCLSRADAALYCGLTPEGFDAWVRRGIVPSPISGTQRWDRKAIDVALDRASGLESAQDEDDPFERWRAAHARTS</sequence>
<accession>A0A512C1I0</accession>
<dbReference type="EMBL" id="BJYU01000149">
    <property type="protein sequence ID" value="GEO18068.1"/>
    <property type="molecule type" value="Genomic_DNA"/>
</dbReference>
<proteinExistence type="predicted"/>
<evidence type="ECO:0000313" key="2">
    <source>
        <dbReference type="Proteomes" id="UP000321085"/>
    </source>
</evidence>
<evidence type="ECO:0000313" key="1">
    <source>
        <dbReference type="EMBL" id="GEO18068.1"/>
    </source>
</evidence>
<protein>
    <recommendedName>
        <fullName evidence="3">Helix-turn-helix domain-containing protein</fullName>
    </recommendedName>
</protein>
<dbReference type="Proteomes" id="UP000321085">
    <property type="component" value="Unassembled WGS sequence"/>
</dbReference>
<gene>
    <name evidence="1" type="ORF">MAE02_57640</name>
</gene>
<keyword evidence="2" id="KW-1185">Reference proteome</keyword>
<evidence type="ECO:0008006" key="3">
    <source>
        <dbReference type="Google" id="ProtNLM"/>
    </source>
</evidence>